<organism evidence="1 2">
    <name type="scientific">Aspergillus carbonarius (strain ITEM 5010)</name>
    <dbReference type="NCBI Taxonomy" id="602072"/>
    <lineage>
        <taxon>Eukaryota</taxon>
        <taxon>Fungi</taxon>
        <taxon>Dikarya</taxon>
        <taxon>Ascomycota</taxon>
        <taxon>Pezizomycotina</taxon>
        <taxon>Eurotiomycetes</taxon>
        <taxon>Eurotiomycetidae</taxon>
        <taxon>Eurotiales</taxon>
        <taxon>Aspergillaceae</taxon>
        <taxon>Aspergillus</taxon>
        <taxon>Aspergillus subgen. Circumdati</taxon>
    </lineage>
</organism>
<proteinExistence type="predicted"/>
<evidence type="ECO:0000313" key="1">
    <source>
        <dbReference type="EMBL" id="OOF95461.1"/>
    </source>
</evidence>
<gene>
    <name evidence="1" type="ORF">ASPCADRAFT_207949</name>
</gene>
<name>A0A1R3RLV5_ASPC5</name>
<dbReference type="EMBL" id="KV907500">
    <property type="protein sequence ID" value="OOF95461.1"/>
    <property type="molecule type" value="Genomic_DNA"/>
</dbReference>
<evidence type="ECO:0000313" key="2">
    <source>
        <dbReference type="Proteomes" id="UP000188318"/>
    </source>
</evidence>
<dbReference type="AlphaFoldDB" id="A0A1R3RLV5"/>
<dbReference type="VEuPathDB" id="FungiDB:ASPCADRAFT_207949"/>
<accession>A0A1R3RLV5</accession>
<sequence>MPRPHFHVCVWGSGRQTDQMPHTHGVSIRWLQNSKVGISPLKSERRWLCPTAFGVLFSENLCVGCRSTWFL</sequence>
<protein>
    <submittedName>
        <fullName evidence="1">Uncharacterized protein</fullName>
    </submittedName>
</protein>
<reference evidence="2" key="1">
    <citation type="journal article" date="2017" name="Genome Biol.">
        <title>Comparative genomics reveals high biological diversity and specific adaptations in the industrially and medically important fungal genus Aspergillus.</title>
        <authorList>
            <person name="de Vries R.P."/>
            <person name="Riley R."/>
            <person name="Wiebenga A."/>
            <person name="Aguilar-Osorio G."/>
            <person name="Amillis S."/>
            <person name="Uchima C.A."/>
            <person name="Anderluh G."/>
            <person name="Asadollahi M."/>
            <person name="Askin M."/>
            <person name="Barry K."/>
            <person name="Battaglia E."/>
            <person name="Bayram O."/>
            <person name="Benocci T."/>
            <person name="Braus-Stromeyer S.A."/>
            <person name="Caldana C."/>
            <person name="Canovas D."/>
            <person name="Cerqueira G.C."/>
            <person name="Chen F."/>
            <person name="Chen W."/>
            <person name="Choi C."/>
            <person name="Clum A."/>
            <person name="Dos Santos R.A."/>
            <person name="Damasio A.R."/>
            <person name="Diallinas G."/>
            <person name="Emri T."/>
            <person name="Fekete E."/>
            <person name="Flipphi M."/>
            <person name="Freyberg S."/>
            <person name="Gallo A."/>
            <person name="Gournas C."/>
            <person name="Habgood R."/>
            <person name="Hainaut M."/>
            <person name="Harispe M.L."/>
            <person name="Henrissat B."/>
            <person name="Hilden K.S."/>
            <person name="Hope R."/>
            <person name="Hossain A."/>
            <person name="Karabika E."/>
            <person name="Karaffa L."/>
            <person name="Karanyi Z."/>
            <person name="Krasevec N."/>
            <person name="Kuo A."/>
            <person name="Kusch H."/>
            <person name="LaButti K."/>
            <person name="Lagendijk E.L."/>
            <person name="Lapidus A."/>
            <person name="Levasseur A."/>
            <person name="Lindquist E."/>
            <person name="Lipzen A."/>
            <person name="Logrieco A.F."/>
            <person name="MacCabe A."/>
            <person name="Maekelae M.R."/>
            <person name="Malavazi I."/>
            <person name="Melin P."/>
            <person name="Meyer V."/>
            <person name="Mielnichuk N."/>
            <person name="Miskei M."/>
            <person name="Molnar A.P."/>
            <person name="Mule G."/>
            <person name="Ngan C.Y."/>
            <person name="Orejas M."/>
            <person name="Orosz E."/>
            <person name="Ouedraogo J.P."/>
            <person name="Overkamp K.M."/>
            <person name="Park H.-S."/>
            <person name="Perrone G."/>
            <person name="Piumi F."/>
            <person name="Punt P.J."/>
            <person name="Ram A.F."/>
            <person name="Ramon A."/>
            <person name="Rauscher S."/>
            <person name="Record E."/>
            <person name="Riano-Pachon D.M."/>
            <person name="Robert V."/>
            <person name="Roehrig J."/>
            <person name="Ruller R."/>
            <person name="Salamov A."/>
            <person name="Salih N.S."/>
            <person name="Samson R.A."/>
            <person name="Sandor E."/>
            <person name="Sanguinetti M."/>
            <person name="Schuetze T."/>
            <person name="Sepcic K."/>
            <person name="Shelest E."/>
            <person name="Sherlock G."/>
            <person name="Sophianopoulou V."/>
            <person name="Squina F.M."/>
            <person name="Sun H."/>
            <person name="Susca A."/>
            <person name="Todd R.B."/>
            <person name="Tsang A."/>
            <person name="Unkles S.E."/>
            <person name="van de Wiele N."/>
            <person name="van Rossen-Uffink D."/>
            <person name="Oliveira J.V."/>
            <person name="Vesth T.C."/>
            <person name="Visser J."/>
            <person name="Yu J.-H."/>
            <person name="Zhou M."/>
            <person name="Andersen M.R."/>
            <person name="Archer D.B."/>
            <person name="Baker S.E."/>
            <person name="Benoit I."/>
            <person name="Brakhage A.A."/>
            <person name="Braus G.H."/>
            <person name="Fischer R."/>
            <person name="Frisvad J.C."/>
            <person name="Goldman G.H."/>
            <person name="Houbraken J."/>
            <person name="Oakley B."/>
            <person name="Pocsi I."/>
            <person name="Scazzocchio C."/>
            <person name="Seiboth B."/>
            <person name="vanKuyk P.A."/>
            <person name="Wortman J."/>
            <person name="Dyer P.S."/>
            <person name="Grigoriev I.V."/>
        </authorList>
    </citation>
    <scope>NUCLEOTIDE SEQUENCE [LARGE SCALE GENOMIC DNA]</scope>
    <source>
        <strain evidence="2">ITEM 5010</strain>
    </source>
</reference>
<keyword evidence="2" id="KW-1185">Reference proteome</keyword>
<feature type="non-terminal residue" evidence="1">
    <location>
        <position position="71"/>
    </location>
</feature>
<dbReference type="Proteomes" id="UP000188318">
    <property type="component" value="Unassembled WGS sequence"/>
</dbReference>